<dbReference type="PANTHER" id="PTHR14115">
    <property type="entry name" value="AMELOBLASTIN"/>
    <property type="match status" value="1"/>
</dbReference>
<evidence type="ECO:0000256" key="9">
    <source>
        <dbReference type="ARBA" id="ARBA00022729"/>
    </source>
</evidence>
<dbReference type="Pfam" id="PF05111">
    <property type="entry name" value="Amelin"/>
    <property type="match status" value="1"/>
</dbReference>
<feature type="region of interest" description="Disordered" evidence="11">
    <location>
        <begin position="306"/>
        <end position="351"/>
    </location>
</feature>
<dbReference type="GO" id="GO:0007155">
    <property type="term" value="P:cell adhesion"/>
    <property type="evidence" value="ECO:0007669"/>
    <property type="project" value="TreeGrafter"/>
</dbReference>
<dbReference type="PANTHER" id="PTHR14115:SF0">
    <property type="entry name" value="AMELOBLASTIN"/>
    <property type="match status" value="1"/>
</dbReference>
<dbReference type="GO" id="GO:0030345">
    <property type="term" value="F:structural constituent of tooth enamel"/>
    <property type="evidence" value="ECO:0007669"/>
    <property type="project" value="InterPro"/>
</dbReference>
<keyword evidence="10" id="KW-0379">Hydroxylation</keyword>
<proteinExistence type="inferred from homology"/>
<dbReference type="InParanoid" id="A0A6P5KEG3"/>
<dbReference type="GO" id="GO:0042475">
    <property type="term" value="P:odontogenesis of dentin-containing tooth"/>
    <property type="evidence" value="ECO:0007669"/>
    <property type="project" value="InterPro"/>
</dbReference>
<dbReference type="AlphaFoldDB" id="A0A6P5KEG3"/>
<accession>A0A6P5KEG3</accession>
<dbReference type="InterPro" id="IPR007798">
    <property type="entry name" value="Amelin"/>
</dbReference>
<feature type="region of interest" description="Disordered" evidence="11">
    <location>
        <begin position="151"/>
        <end position="222"/>
    </location>
</feature>
<dbReference type="SMART" id="SM00817">
    <property type="entry name" value="Amelin"/>
    <property type="match status" value="1"/>
</dbReference>
<evidence type="ECO:0000256" key="2">
    <source>
        <dbReference type="ARBA" id="ARBA00004498"/>
    </source>
</evidence>
<keyword evidence="6" id="KW-0272">Extracellular matrix</keyword>
<evidence type="ECO:0000256" key="3">
    <source>
        <dbReference type="ARBA" id="ARBA00006452"/>
    </source>
</evidence>
<dbReference type="Proteomes" id="UP000515140">
    <property type="component" value="Unplaced"/>
</dbReference>
<evidence type="ECO:0000256" key="10">
    <source>
        <dbReference type="ARBA" id="ARBA00023278"/>
    </source>
</evidence>
<dbReference type="GeneID" id="110209663"/>
<evidence type="ECO:0000256" key="5">
    <source>
        <dbReference type="ARBA" id="ARBA00022525"/>
    </source>
</evidence>
<dbReference type="CTD" id="258"/>
<dbReference type="FunCoup" id="A0A6P5KEG3">
    <property type="interactions" value="17"/>
</dbReference>
<comment type="similarity">
    <text evidence="3">Belongs to the ameloblastin family.</text>
</comment>
<dbReference type="RefSeq" id="XP_020843928.1">
    <property type="nucleotide sequence ID" value="XM_020988269.1"/>
</dbReference>
<evidence type="ECO:0000256" key="7">
    <source>
        <dbReference type="ARBA" id="ARBA00022553"/>
    </source>
</evidence>
<evidence type="ECO:0000256" key="6">
    <source>
        <dbReference type="ARBA" id="ARBA00022530"/>
    </source>
</evidence>
<dbReference type="GO" id="GO:0008083">
    <property type="term" value="F:growth factor activity"/>
    <property type="evidence" value="ECO:0007669"/>
    <property type="project" value="TreeGrafter"/>
</dbReference>
<evidence type="ECO:0000256" key="4">
    <source>
        <dbReference type="ARBA" id="ARBA00014018"/>
    </source>
</evidence>
<comment type="function">
    <text evidence="1">Involved in the mineralization and structural organization of enamel.</text>
</comment>
<evidence type="ECO:0000256" key="1">
    <source>
        <dbReference type="ARBA" id="ARBA00004035"/>
    </source>
</evidence>
<keyword evidence="9" id="KW-0732">Signal</keyword>
<name>A0A6P5KEG3_PHACI</name>
<evidence type="ECO:0000313" key="12">
    <source>
        <dbReference type="Proteomes" id="UP000515140"/>
    </source>
</evidence>
<dbReference type="GO" id="GO:0031214">
    <property type="term" value="P:biomineral tissue development"/>
    <property type="evidence" value="ECO:0007669"/>
    <property type="project" value="UniProtKB-KW"/>
</dbReference>
<comment type="subcellular location">
    <subcellularLocation>
        <location evidence="2">Secreted</location>
        <location evidence="2">Extracellular space</location>
        <location evidence="2">Extracellular matrix</location>
    </subcellularLocation>
</comment>
<gene>
    <name evidence="13" type="primary">AMBN</name>
</gene>
<keyword evidence="5" id="KW-0964">Secreted</keyword>
<organism evidence="12 13">
    <name type="scientific">Phascolarctos cinereus</name>
    <name type="common">Koala</name>
    <dbReference type="NCBI Taxonomy" id="38626"/>
    <lineage>
        <taxon>Eukaryota</taxon>
        <taxon>Metazoa</taxon>
        <taxon>Chordata</taxon>
        <taxon>Craniata</taxon>
        <taxon>Vertebrata</taxon>
        <taxon>Euteleostomi</taxon>
        <taxon>Mammalia</taxon>
        <taxon>Metatheria</taxon>
        <taxon>Diprotodontia</taxon>
        <taxon>Phascolarctidae</taxon>
        <taxon>Phascolarctos</taxon>
    </lineage>
</organism>
<protein>
    <recommendedName>
        <fullName evidence="4">Ameloblastin</fullName>
    </recommendedName>
</protein>
<keyword evidence="7" id="KW-0597">Phosphoprotein</keyword>
<evidence type="ECO:0000256" key="11">
    <source>
        <dbReference type="SAM" id="MobiDB-lite"/>
    </source>
</evidence>
<reference evidence="13" key="1">
    <citation type="submission" date="2025-08" db="UniProtKB">
        <authorList>
            <consortium name="RefSeq"/>
        </authorList>
    </citation>
    <scope>IDENTIFICATION</scope>
    <source>
        <tissue evidence="13">Spleen</tissue>
    </source>
</reference>
<keyword evidence="12" id="KW-1185">Reference proteome</keyword>
<keyword evidence="8" id="KW-0091">Biomineralization</keyword>
<evidence type="ECO:0000256" key="8">
    <source>
        <dbReference type="ARBA" id="ARBA00022591"/>
    </source>
</evidence>
<evidence type="ECO:0000313" key="13">
    <source>
        <dbReference type="RefSeq" id="XP_020843928.1"/>
    </source>
</evidence>
<dbReference type="KEGG" id="pcw:110209663"/>
<sequence>MGQSLPCNERVWTLIEGEPSRPCCFKFIGGLRSLDWYLQALGTRHKPAVKKSLFKMKDLLLILCLLGTSFAVPIKQVFPQQAAATGLGSLSLETMRQLGNLNGLNLLSQFSRFGYGKPFTSLWMHGLLPPHSSFPWMQQREHETQQYEYALPVHPPPLPSQQPQKPGQKIFLQPSPAPDATQHGAPQAPLNPGQNQGHPEDRAVGQQPGGPLGRAGRPELPELDFAGQLGHSMFPMGRLISEGPTQKTEKAPVYPRMFYVPYRANQLNAPGRFGMLSSEEMMGGRGGPMGYNAMFPGMKSDFGGMPPNPAMGGDFTLEHDLPTGASKPPSPAEGDAQGSPMPETNPENIENPAFLPEEIPWAQGGILSFPKGSISNLGGVPAGQIKRLLKGTSPTSEPGMTLGPSDITETFGTDITTPLAILDEGPLDITVEPDTHHTSVQGNEAHQPQIMEDVWHFQEP</sequence>